<dbReference type="Pfam" id="PF06808">
    <property type="entry name" value="DctM"/>
    <property type="match status" value="1"/>
</dbReference>
<evidence type="ECO:0000256" key="6">
    <source>
        <dbReference type="ARBA" id="ARBA00023136"/>
    </source>
</evidence>
<protein>
    <submittedName>
        <fullName evidence="9">C4-dicarboxylate ABC transporter permease</fullName>
    </submittedName>
</protein>
<dbReference type="GO" id="GO:0005886">
    <property type="term" value="C:plasma membrane"/>
    <property type="evidence" value="ECO:0007669"/>
    <property type="project" value="UniProtKB-SubCell"/>
</dbReference>
<feature type="transmembrane region" description="Helical" evidence="7">
    <location>
        <begin position="336"/>
        <end position="356"/>
    </location>
</feature>
<dbReference type="PANTHER" id="PTHR33362">
    <property type="entry name" value="SIALIC ACID TRAP TRANSPORTER PERMEASE PROTEIN SIAT-RELATED"/>
    <property type="match status" value="1"/>
</dbReference>
<evidence type="ECO:0000256" key="4">
    <source>
        <dbReference type="ARBA" id="ARBA00022692"/>
    </source>
</evidence>
<feature type="transmembrane region" description="Helical" evidence="7">
    <location>
        <begin position="178"/>
        <end position="201"/>
    </location>
</feature>
<feature type="transmembrane region" description="Helical" evidence="7">
    <location>
        <begin position="140"/>
        <end position="166"/>
    </location>
</feature>
<feature type="transmembrane region" description="Helical" evidence="7">
    <location>
        <begin position="28"/>
        <end position="48"/>
    </location>
</feature>
<name>A0A328HDF9_ARTGO</name>
<accession>A0A328HDF9</accession>
<dbReference type="GO" id="GO:0022857">
    <property type="term" value="F:transmembrane transporter activity"/>
    <property type="evidence" value="ECO:0007669"/>
    <property type="project" value="TreeGrafter"/>
</dbReference>
<dbReference type="PANTHER" id="PTHR33362:SF2">
    <property type="entry name" value="TRAP TRANSPORTER LARGE PERMEASE PROTEIN"/>
    <property type="match status" value="1"/>
</dbReference>
<gene>
    <name evidence="9" type="ORF">DBZ45_20570</name>
</gene>
<feature type="transmembrane region" description="Helical" evidence="7">
    <location>
        <begin position="300"/>
        <end position="324"/>
    </location>
</feature>
<dbReference type="OrthoDB" id="3761770at2"/>
<keyword evidence="6 7" id="KW-0472">Membrane</keyword>
<comment type="caution">
    <text evidence="9">The sequence shown here is derived from an EMBL/GenBank/DDBJ whole genome shotgun (WGS) entry which is preliminary data.</text>
</comment>
<dbReference type="Proteomes" id="UP000249166">
    <property type="component" value="Unassembled WGS sequence"/>
</dbReference>
<keyword evidence="2" id="KW-1003">Cell membrane</keyword>
<feature type="domain" description="TRAP C4-dicarboxylate transport system permease DctM subunit" evidence="8">
    <location>
        <begin position="16"/>
        <end position="438"/>
    </location>
</feature>
<reference evidence="9 10" key="1">
    <citation type="submission" date="2018-04" db="EMBL/GenBank/DDBJ databases">
        <title>Bacteria isolated from cave deposits of Manipur.</title>
        <authorList>
            <person name="Sahoo D."/>
            <person name="Sarangthem I."/>
            <person name="Nandeibam J."/>
        </authorList>
    </citation>
    <scope>NUCLEOTIDE SEQUENCE [LARGE SCALE GENOMIC DNA]</scope>
    <source>
        <strain evidence="10">mrc11</strain>
    </source>
</reference>
<dbReference type="InterPro" id="IPR010656">
    <property type="entry name" value="DctM"/>
</dbReference>
<evidence type="ECO:0000313" key="9">
    <source>
        <dbReference type="EMBL" id="RAM35425.1"/>
    </source>
</evidence>
<dbReference type="RefSeq" id="WP_111905677.1">
    <property type="nucleotide sequence ID" value="NZ_QLNP01000104.1"/>
</dbReference>
<evidence type="ECO:0000256" key="5">
    <source>
        <dbReference type="ARBA" id="ARBA00022989"/>
    </source>
</evidence>
<dbReference type="AlphaFoldDB" id="A0A328HDF9"/>
<evidence type="ECO:0000256" key="7">
    <source>
        <dbReference type="SAM" id="Phobius"/>
    </source>
</evidence>
<proteinExistence type="predicted"/>
<keyword evidence="5 7" id="KW-1133">Transmembrane helix</keyword>
<feature type="transmembrane region" description="Helical" evidence="7">
    <location>
        <begin position="6"/>
        <end position="21"/>
    </location>
</feature>
<evidence type="ECO:0000259" key="8">
    <source>
        <dbReference type="Pfam" id="PF06808"/>
    </source>
</evidence>
<evidence type="ECO:0000256" key="2">
    <source>
        <dbReference type="ARBA" id="ARBA00022475"/>
    </source>
</evidence>
<keyword evidence="4 7" id="KW-0812">Transmembrane</keyword>
<keyword evidence="3" id="KW-0997">Cell inner membrane</keyword>
<feature type="transmembrane region" description="Helical" evidence="7">
    <location>
        <begin position="54"/>
        <end position="73"/>
    </location>
</feature>
<feature type="transmembrane region" description="Helical" evidence="7">
    <location>
        <begin position="222"/>
        <end position="245"/>
    </location>
</feature>
<evidence type="ECO:0000313" key="10">
    <source>
        <dbReference type="Proteomes" id="UP000249166"/>
    </source>
</evidence>
<feature type="transmembrane region" description="Helical" evidence="7">
    <location>
        <begin position="257"/>
        <end position="279"/>
    </location>
</feature>
<dbReference type="EMBL" id="QLNP01000104">
    <property type="protein sequence ID" value="RAM35425.1"/>
    <property type="molecule type" value="Genomic_DNA"/>
</dbReference>
<feature type="transmembrane region" description="Helical" evidence="7">
    <location>
        <begin position="368"/>
        <end position="390"/>
    </location>
</feature>
<dbReference type="InterPro" id="IPR004681">
    <property type="entry name" value="TRAP_DctM"/>
</dbReference>
<evidence type="ECO:0000256" key="3">
    <source>
        <dbReference type="ARBA" id="ARBA00022519"/>
    </source>
</evidence>
<organism evidence="9 10">
    <name type="scientific">Arthrobacter globiformis</name>
    <dbReference type="NCBI Taxonomy" id="1665"/>
    <lineage>
        <taxon>Bacteria</taxon>
        <taxon>Bacillati</taxon>
        <taxon>Actinomycetota</taxon>
        <taxon>Actinomycetes</taxon>
        <taxon>Micrococcales</taxon>
        <taxon>Micrococcaceae</taxon>
        <taxon>Arthrobacter</taxon>
    </lineage>
</organism>
<evidence type="ECO:0000256" key="1">
    <source>
        <dbReference type="ARBA" id="ARBA00004429"/>
    </source>
</evidence>
<feature type="transmembrane region" description="Helical" evidence="7">
    <location>
        <begin position="423"/>
        <end position="447"/>
    </location>
</feature>
<sequence length="449" mass="46579">MIGIWALGAYLAVILLWTTVIKRSVGEAMLLGFLVVLPFTGAAAQTGWNALYDAITDEIVYATMAFVFMGYLLERTGVLDRLIDLLNSLIGGVKGGPAWVSTVASAGLGGVVHNQAAIAATVGSVTIPWMERSRLDKPSAATLVAGNAGMGITFPFSASMFVLVGSSTVGPLLKVNDLVLPLLLGGLWCFLHRLIVTYVLIRKSNMAPLDAAHRTPVRRAFAQGWATMILFVVVAVPLILTSGAIADALSDWTGSDVAKTVSVIVWIPVVLILTGLILGRKRLPRGGKAYWDFLQQSAPRFGVVGVTVVFAFAGANALAATGLPKQMTALLNQFNLPLWLLAILIGLIVIAVAAPLSATATMAAVGTVGVATLVAAGVPATTAAVAVLVFSSCEAAVPPGGAPLYVACGIADVDPYKTFARLFVLYALPLLAIGVLIAVGVLPIGVLPT</sequence>
<comment type="subcellular location">
    <subcellularLocation>
        <location evidence="1">Cell inner membrane</location>
        <topology evidence="1">Multi-pass membrane protein</topology>
    </subcellularLocation>
</comment>